<gene>
    <name evidence="7" type="ORF">EC973_001962</name>
</gene>
<dbReference type="InterPro" id="IPR008936">
    <property type="entry name" value="Rho_GTPase_activation_prot"/>
</dbReference>
<feature type="region of interest" description="Disordered" evidence="4">
    <location>
        <begin position="61"/>
        <end position="147"/>
    </location>
</feature>
<keyword evidence="3" id="KW-0862">Zinc</keyword>
<sequence>MVRYVFELAAYHETITHTLQQLSPQPRLDRYQSPYSTKRHESRLLDAHLVNAYMEQQQIHSPLEVHRPQTQLDLPKPARSRSSSVDNSTHMRVSSLLHPDDQRPTPSRSETIPTSSPKKKRFSALPPRAATENTYLSEKSSSSTSTLDLALPEIPSLNLSYFDNDSSELLNLTKTLGANLDIKTRPILPPLDIPSARESIASTSTYKINRASEIIRSSLTPGDLESFPPPPSSVSNLLDLDSTDVPTDKASFECLRSELKLSNAQLNDIQQKFYKIKEASKMALEELARAKDEFVRELTLREKHEYTINQLRQQLTLLRRAQTAGHKEFAVSAKEEIERLAQFRVELDKSCTELKECRDALARDVEDMTSKKEAGLVNLVNPTYHLLEQQKALHVEINTLRLEKSLLEKETRELSKIRDEVINEMVMLNTKNAELSMMNNDLSRRVTEREREAAAVMAGTSFLQSPSPSLSSEIQSPVGGRRKSSETTPVVRKVSARDSFNGTQSAKMFKIKKKGPGNMFGKFGGKSNKTEPVPDNNTKGLQYSLANGNMSVQSLTTRDRQGSRETLSPIQGPHAFQPTAFFKPVKCDACGEKMWGLSEFRCQGCGFVTHGKCLSHVPQLCFASTTSSLDLLNMPDSETPSKPVSMFGTDLTVQVGREERPVPLIVEKCITAVEARGMDYEGIYRKSGGAAQMRAIQLAFEQGQEIDLDSDEEFNDICAVTSVLKQYFRELPNPLLTFELYPQLIDAVCKFSEEMTRTRQEKFHVINDFCI</sequence>
<keyword evidence="8" id="KW-1185">Reference proteome</keyword>
<dbReference type="SMART" id="SM00324">
    <property type="entry name" value="RhoGAP"/>
    <property type="match status" value="1"/>
</dbReference>
<dbReference type="PROSITE" id="PS00479">
    <property type="entry name" value="ZF_DAG_PE_1"/>
    <property type="match status" value="1"/>
</dbReference>
<dbReference type="InterPro" id="IPR000198">
    <property type="entry name" value="RhoGAP_dom"/>
</dbReference>
<dbReference type="OrthoDB" id="79452at2759"/>
<evidence type="ECO:0000313" key="7">
    <source>
        <dbReference type="EMBL" id="KAF7730580.1"/>
    </source>
</evidence>
<reference evidence="7" key="1">
    <citation type="submission" date="2020-01" db="EMBL/GenBank/DDBJ databases">
        <title>Genome Sequencing of Three Apophysomyces-Like Fungal Strains Confirms a Novel Fungal Genus in the Mucoromycota with divergent Burkholderia-like Endosymbiotic Bacteria.</title>
        <authorList>
            <person name="Stajich J.E."/>
            <person name="Macias A.M."/>
            <person name="Carter-House D."/>
            <person name="Lovett B."/>
            <person name="Kasson L.R."/>
            <person name="Berry K."/>
            <person name="Grigoriev I."/>
            <person name="Chang Y."/>
            <person name="Spatafora J."/>
            <person name="Kasson M.T."/>
        </authorList>
    </citation>
    <scope>NUCLEOTIDE SEQUENCE</scope>
    <source>
        <strain evidence="7">NRRL A-21654</strain>
    </source>
</reference>
<dbReference type="CDD" id="cd20824">
    <property type="entry name" value="C1_SpBZZ1-like"/>
    <property type="match status" value="1"/>
</dbReference>
<dbReference type="PANTHER" id="PTHR46075">
    <property type="entry name" value="CHIMERIN FAMILY MEMBER"/>
    <property type="match status" value="1"/>
</dbReference>
<accession>A0A8H7ETW5</accession>
<feature type="compositionally biased region" description="Polar residues" evidence="4">
    <location>
        <begin position="80"/>
        <end position="92"/>
    </location>
</feature>
<dbReference type="PROSITE" id="PS50238">
    <property type="entry name" value="RHOGAP"/>
    <property type="match status" value="1"/>
</dbReference>
<evidence type="ECO:0000259" key="5">
    <source>
        <dbReference type="PROSITE" id="PS50081"/>
    </source>
</evidence>
<dbReference type="InterPro" id="IPR002219">
    <property type="entry name" value="PKC_DAG/PE"/>
</dbReference>
<dbReference type="SUPFAM" id="SSF48350">
    <property type="entry name" value="GTPase activation domain, GAP"/>
    <property type="match status" value="1"/>
</dbReference>
<keyword evidence="2" id="KW-0479">Metal-binding</keyword>
<feature type="compositionally biased region" description="Polar residues" evidence="4">
    <location>
        <begin position="104"/>
        <end position="116"/>
    </location>
</feature>
<name>A0A8H7ETW5_9FUNG</name>
<dbReference type="Gene3D" id="1.10.555.10">
    <property type="entry name" value="Rho GTPase activation protein"/>
    <property type="match status" value="1"/>
</dbReference>
<protein>
    <submittedName>
        <fullName evidence="7">Uncharacterized protein</fullName>
    </submittedName>
</protein>
<evidence type="ECO:0000259" key="6">
    <source>
        <dbReference type="PROSITE" id="PS50238"/>
    </source>
</evidence>
<dbReference type="GO" id="GO:0005096">
    <property type="term" value="F:GTPase activator activity"/>
    <property type="evidence" value="ECO:0007669"/>
    <property type="project" value="UniProtKB-KW"/>
</dbReference>
<evidence type="ECO:0000256" key="4">
    <source>
        <dbReference type="SAM" id="MobiDB-lite"/>
    </source>
</evidence>
<dbReference type="GO" id="GO:0007165">
    <property type="term" value="P:signal transduction"/>
    <property type="evidence" value="ECO:0007669"/>
    <property type="project" value="InterPro"/>
</dbReference>
<feature type="region of interest" description="Disordered" evidence="4">
    <location>
        <begin position="462"/>
        <end position="499"/>
    </location>
</feature>
<dbReference type="Pfam" id="PF00620">
    <property type="entry name" value="RhoGAP"/>
    <property type="match status" value="1"/>
</dbReference>
<dbReference type="SUPFAM" id="SSF57889">
    <property type="entry name" value="Cysteine-rich domain"/>
    <property type="match status" value="1"/>
</dbReference>
<evidence type="ECO:0000256" key="2">
    <source>
        <dbReference type="ARBA" id="ARBA00022723"/>
    </source>
</evidence>
<organism evidence="7 8">
    <name type="scientific">Apophysomyces ossiformis</name>
    <dbReference type="NCBI Taxonomy" id="679940"/>
    <lineage>
        <taxon>Eukaryota</taxon>
        <taxon>Fungi</taxon>
        <taxon>Fungi incertae sedis</taxon>
        <taxon>Mucoromycota</taxon>
        <taxon>Mucoromycotina</taxon>
        <taxon>Mucoromycetes</taxon>
        <taxon>Mucorales</taxon>
        <taxon>Mucorineae</taxon>
        <taxon>Mucoraceae</taxon>
        <taxon>Apophysomyces</taxon>
    </lineage>
</organism>
<feature type="compositionally biased region" description="Low complexity" evidence="4">
    <location>
        <begin position="462"/>
        <end position="477"/>
    </location>
</feature>
<dbReference type="Gene3D" id="3.30.60.20">
    <property type="match status" value="1"/>
</dbReference>
<dbReference type="SMART" id="SM00109">
    <property type="entry name" value="C1"/>
    <property type="match status" value="1"/>
</dbReference>
<keyword evidence="1" id="KW-0343">GTPase activation</keyword>
<dbReference type="CDD" id="cd00159">
    <property type="entry name" value="RhoGAP"/>
    <property type="match status" value="1"/>
</dbReference>
<dbReference type="InterPro" id="IPR051854">
    <property type="entry name" value="Rho-type_GAP"/>
</dbReference>
<dbReference type="Proteomes" id="UP000605846">
    <property type="component" value="Unassembled WGS sequence"/>
</dbReference>
<feature type="domain" description="Phorbol-ester/DAG-type" evidence="5">
    <location>
        <begin position="573"/>
        <end position="621"/>
    </location>
</feature>
<dbReference type="Pfam" id="PF00130">
    <property type="entry name" value="C1_1"/>
    <property type="match status" value="1"/>
</dbReference>
<dbReference type="InterPro" id="IPR046349">
    <property type="entry name" value="C1-like_sf"/>
</dbReference>
<dbReference type="PROSITE" id="PS50081">
    <property type="entry name" value="ZF_DAG_PE_2"/>
    <property type="match status" value="1"/>
</dbReference>
<comment type="caution">
    <text evidence="7">The sequence shown here is derived from an EMBL/GenBank/DDBJ whole genome shotgun (WGS) entry which is preliminary data.</text>
</comment>
<feature type="region of interest" description="Disordered" evidence="4">
    <location>
        <begin position="517"/>
        <end position="540"/>
    </location>
</feature>
<dbReference type="PANTHER" id="PTHR46075:SF2">
    <property type="entry name" value="RHO GTPASE ACTIVATING PROTEIN AT 5A, ISOFORM A"/>
    <property type="match status" value="1"/>
</dbReference>
<evidence type="ECO:0000313" key="8">
    <source>
        <dbReference type="Proteomes" id="UP000605846"/>
    </source>
</evidence>
<feature type="domain" description="Rho-GAP" evidence="6">
    <location>
        <begin position="649"/>
        <end position="771"/>
    </location>
</feature>
<dbReference type="AlphaFoldDB" id="A0A8H7ETW5"/>
<proteinExistence type="predicted"/>
<dbReference type="EMBL" id="JABAYA010000015">
    <property type="protein sequence ID" value="KAF7730580.1"/>
    <property type="molecule type" value="Genomic_DNA"/>
</dbReference>
<dbReference type="GO" id="GO:0046872">
    <property type="term" value="F:metal ion binding"/>
    <property type="evidence" value="ECO:0007669"/>
    <property type="project" value="UniProtKB-KW"/>
</dbReference>
<evidence type="ECO:0000256" key="1">
    <source>
        <dbReference type="ARBA" id="ARBA00022468"/>
    </source>
</evidence>
<evidence type="ECO:0000256" key="3">
    <source>
        <dbReference type="ARBA" id="ARBA00022833"/>
    </source>
</evidence>